<sequence length="102" mass="11098">MAANDTSVSDSHPFLGRELRVELTDGRVLVGTLIAYEGSGDLLLQAAVEQRTCTDGEVTVRGLNLLAVPFKHVKTLHRRQEGLEPIVLPSNEPEQPAPTLQI</sequence>
<dbReference type="Gene3D" id="2.30.30.100">
    <property type="match status" value="1"/>
</dbReference>
<dbReference type="AlphaFoldDB" id="A0A0M9FXM6"/>
<dbReference type="OrthoDB" id="368909at2759"/>
<name>A0A0M9FXM6_LEPPY</name>
<proteinExistence type="predicted"/>
<dbReference type="Proteomes" id="UP000037923">
    <property type="component" value="Unassembled WGS sequence"/>
</dbReference>
<comment type="caution">
    <text evidence="2">The sequence shown here is derived from an EMBL/GenBank/DDBJ whole genome shotgun (WGS) entry which is preliminary data.</text>
</comment>
<gene>
    <name evidence="2" type="ORF">ABB37_06785</name>
</gene>
<evidence type="ECO:0000313" key="2">
    <source>
        <dbReference type="EMBL" id="KPA78039.1"/>
    </source>
</evidence>
<feature type="domain" description="Sm" evidence="1">
    <location>
        <begin position="14"/>
        <end position="64"/>
    </location>
</feature>
<dbReference type="RefSeq" id="XP_015656478.1">
    <property type="nucleotide sequence ID" value="XM_015805185.1"/>
</dbReference>
<dbReference type="Pfam" id="PF01423">
    <property type="entry name" value="LSM"/>
    <property type="match status" value="1"/>
</dbReference>
<dbReference type="SUPFAM" id="SSF50182">
    <property type="entry name" value="Sm-like ribonucleoproteins"/>
    <property type="match status" value="1"/>
</dbReference>
<protein>
    <recommendedName>
        <fullName evidence="1">Sm domain-containing protein</fullName>
    </recommendedName>
</protein>
<evidence type="ECO:0000259" key="1">
    <source>
        <dbReference type="Pfam" id="PF01423"/>
    </source>
</evidence>
<dbReference type="InterPro" id="IPR001163">
    <property type="entry name" value="Sm_dom_euk/arc"/>
</dbReference>
<accession>A0A0M9FXM6</accession>
<dbReference type="OMA" id="CEPISFI"/>
<dbReference type="GeneID" id="26907071"/>
<dbReference type="VEuPathDB" id="TriTrypDB:LpyrH10_15_1950"/>
<reference evidence="2 3" key="1">
    <citation type="submission" date="2015-07" db="EMBL/GenBank/DDBJ databases">
        <title>High-quality genome of monoxenous trypanosomatid Leptomonas pyrrhocoris.</title>
        <authorList>
            <person name="Flegontov P."/>
            <person name="Butenko A."/>
            <person name="Firsov S."/>
            <person name="Vlcek C."/>
            <person name="Logacheva M.D."/>
            <person name="Field M."/>
            <person name="Filatov D."/>
            <person name="Flegontova O."/>
            <person name="Gerasimov E."/>
            <person name="Jackson A.P."/>
            <person name="Kelly S."/>
            <person name="Opperdoes F."/>
            <person name="O'Reilly A."/>
            <person name="Votypka J."/>
            <person name="Yurchenko V."/>
            <person name="Lukes J."/>
        </authorList>
    </citation>
    <scope>NUCLEOTIDE SEQUENCE [LARGE SCALE GENOMIC DNA]</scope>
    <source>
        <strain evidence="2">H10</strain>
    </source>
</reference>
<keyword evidence="3" id="KW-1185">Reference proteome</keyword>
<evidence type="ECO:0000313" key="3">
    <source>
        <dbReference type="Proteomes" id="UP000037923"/>
    </source>
</evidence>
<organism evidence="2 3">
    <name type="scientific">Leptomonas pyrrhocoris</name>
    <name type="common">Firebug parasite</name>
    <dbReference type="NCBI Taxonomy" id="157538"/>
    <lineage>
        <taxon>Eukaryota</taxon>
        <taxon>Discoba</taxon>
        <taxon>Euglenozoa</taxon>
        <taxon>Kinetoplastea</taxon>
        <taxon>Metakinetoplastina</taxon>
        <taxon>Trypanosomatida</taxon>
        <taxon>Trypanosomatidae</taxon>
        <taxon>Leishmaniinae</taxon>
        <taxon>Leptomonas</taxon>
    </lineage>
</organism>
<dbReference type="InterPro" id="IPR010920">
    <property type="entry name" value="LSM_dom_sf"/>
</dbReference>
<dbReference type="EMBL" id="LGTL01000015">
    <property type="protein sequence ID" value="KPA78039.1"/>
    <property type="molecule type" value="Genomic_DNA"/>
</dbReference>